<dbReference type="FunFam" id="3.90.180.10:FF:000100">
    <property type="entry name" value="Putative cinnamyl alcohol dehydrogenase 6"/>
    <property type="match status" value="1"/>
</dbReference>
<evidence type="ECO:0000256" key="3">
    <source>
        <dbReference type="ARBA" id="ARBA00023002"/>
    </source>
</evidence>
<keyword evidence="3" id="KW-0560">Oxidoreductase</keyword>
<accession>A0A5J5C5K7</accession>
<proteinExistence type="predicted"/>
<dbReference type="PANTHER" id="PTHR42683">
    <property type="entry name" value="ALDEHYDE REDUCTASE"/>
    <property type="match status" value="1"/>
</dbReference>
<dbReference type="InterPro" id="IPR013149">
    <property type="entry name" value="ADH-like_C"/>
</dbReference>
<evidence type="ECO:0000313" key="6">
    <source>
        <dbReference type="Proteomes" id="UP000325577"/>
    </source>
</evidence>
<dbReference type="SUPFAM" id="SSF51735">
    <property type="entry name" value="NAD(P)-binding Rossmann-fold domains"/>
    <property type="match status" value="1"/>
</dbReference>
<evidence type="ECO:0000259" key="4">
    <source>
        <dbReference type="Pfam" id="PF00107"/>
    </source>
</evidence>
<dbReference type="EMBL" id="CM018031">
    <property type="protein sequence ID" value="KAA8550499.1"/>
    <property type="molecule type" value="Genomic_DNA"/>
</dbReference>
<name>A0A5J5C5K7_9ASTE</name>
<dbReference type="Gene3D" id="3.40.50.720">
    <property type="entry name" value="NAD(P)-binding Rossmann-like Domain"/>
    <property type="match status" value="1"/>
</dbReference>
<keyword evidence="2" id="KW-0862">Zinc</keyword>
<dbReference type="Proteomes" id="UP000325577">
    <property type="component" value="Linkage Group LG0"/>
</dbReference>
<reference evidence="5 6" key="1">
    <citation type="submission" date="2019-09" db="EMBL/GenBank/DDBJ databases">
        <title>A chromosome-level genome assembly of the Chinese tupelo Nyssa sinensis.</title>
        <authorList>
            <person name="Yang X."/>
            <person name="Kang M."/>
            <person name="Yang Y."/>
            <person name="Xiong H."/>
            <person name="Wang M."/>
            <person name="Zhang Z."/>
            <person name="Wang Z."/>
            <person name="Wu H."/>
            <person name="Ma T."/>
            <person name="Liu J."/>
            <person name="Xi Z."/>
        </authorList>
    </citation>
    <scope>NUCLEOTIDE SEQUENCE [LARGE SCALE GENOMIC DNA]</scope>
    <source>
        <strain evidence="5">J267</strain>
        <tissue evidence="5">Leaf</tissue>
    </source>
</reference>
<keyword evidence="1" id="KW-0479">Metal-binding</keyword>
<dbReference type="AlphaFoldDB" id="A0A5J5C5K7"/>
<dbReference type="Gene3D" id="3.90.180.10">
    <property type="entry name" value="Medium-chain alcohol dehydrogenases, catalytic domain"/>
    <property type="match status" value="1"/>
</dbReference>
<gene>
    <name evidence="5" type="ORF">F0562_002183</name>
</gene>
<keyword evidence="6" id="KW-1185">Reference proteome</keyword>
<dbReference type="GO" id="GO:0016616">
    <property type="term" value="F:oxidoreductase activity, acting on the CH-OH group of donors, NAD or NADP as acceptor"/>
    <property type="evidence" value="ECO:0007669"/>
    <property type="project" value="InterPro"/>
</dbReference>
<dbReference type="InterPro" id="IPR047109">
    <property type="entry name" value="CAD-like"/>
</dbReference>
<dbReference type="OrthoDB" id="1879366at2759"/>
<evidence type="ECO:0000313" key="5">
    <source>
        <dbReference type="EMBL" id="KAA8550499.1"/>
    </source>
</evidence>
<dbReference type="Pfam" id="PF00107">
    <property type="entry name" value="ADH_zinc_N"/>
    <property type="match status" value="1"/>
</dbReference>
<protein>
    <recommendedName>
        <fullName evidence="4">Alcohol dehydrogenase-like C-terminal domain-containing protein</fullName>
    </recommendedName>
</protein>
<feature type="domain" description="Alcohol dehydrogenase-like C-terminal" evidence="4">
    <location>
        <begin position="3"/>
        <end position="100"/>
    </location>
</feature>
<dbReference type="InterPro" id="IPR036291">
    <property type="entry name" value="NAD(P)-bd_dom_sf"/>
</dbReference>
<evidence type="ECO:0000256" key="1">
    <source>
        <dbReference type="ARBA" id="ARBA00022723"/>
    </source>
</evidence>
<organism evidence="5 6">
    <name type="scientific">Nyssa sinensis</name>
    <dbReference type="NCBI Taxonomy" id="561372"/>
    <lineage>
        <taxon>Eukaryota</taxon>
        <taxon>Viridiplantae</taxon>
        <taxon>Streptophyta</taxon>
        <taxon>Embryophyta</taxon>
        <taxon>Tracheophyta</taxon>
        <taxon>Spermatophyta</taxon>
        <taxon>Magnoliopsida</taxon>
        <taxon>eudicotyledons</taxon>
        <taxon>Gunneridae</taxon>
        <taxon>Pentapetalae</taxon>
        <taxon>asterids</taxon>
        <taxon>Cornales</taxon>
        <taxon>Nyssaceae</taxon>
        <taxon>Nyssa</taxon>
    </lineage>
</organism>
<evidence type="ECO:0000256" key="2">
    <source>
        <dbReference type="ARBA" id="ARBA00022833"/>
    </source>
</evidence>
<dbReference type="GO" id="GO:0046872">
    <property type="term" value="F:metal ion binding"/>
    <property type="evidence" value="ECO:0007669"/>
    <property type="project" value="UniProtKB-KW"/>
</dbReference>
<sequence>MSKKEEASNKLGADKFVVSSDQQQMTALASSLDFIIDTASGDHPFDPYMSLLKTSGTLVLVGAPSEIKPSPLSLLRGMKSISGSATGGTKEREEMLDLCAARKIYPEIEIISIQYINEALERLIKSNVKYRFVIDIENSLR</sequence>